<dbReference type="STRING" id="43335.A0A4U5QW77"/>
<dbReference type="InterPro" id="IPR046341">
    <property type="entry name" value="SET_dom_sf"/>
</dbReference>
<comment type="caution">
    <text evidence="1">The sequence shown here is derived from an EMBL/GenBank/DDBJ whole genome shotgun (WGS) entry which is preliminary data.</text>
</comment>
<name>A0A4U5QW77_POPAL</name>
<organism evidence="1">
    <name type="scientific">Populus alba</name>
    <name type="common">White poplar</name>
    <dbReference type="NCBI Taxonomy" id="43335"/>
    <lineage>
        <taxon>Eukaryota</taxon>
        <taxon>Viridiplantae</taxon>
        <taxon>Streptophyta</taxon>
        <taxon>Embryophyta</taxon>
        <taxon>Tracheophyta</taxon>
        <taxon>Spermatophyta</taxon>
        <taxon>Magnoliopsida</taxon>
        <taxon>eudicotyledons</taxon>
        <taxon>Gunneridae</taxon>
        <taxon>Pentapetalae</taxon>
        <taxon>rosids</taxon>
        <taxon>fabids</taxon>
        <taxon>Malpighiales</taxon>
        <taxon>Salicaceae</taxon>
        <taxon>Saliceae</taxon>
        <taxon>Populus</taxon>
    </lineage>
</organism>
<gene>
    <name evidence="1" type="ORF">D5086_0000039380</name>
</gene>
<evidence type="ECO:0000313" key="1">
    <source>
        <dbReference type="EMBL" id="TKS14769.1"/>
    </source>
</evidence>
<dbReference type="Gene3D" id="2.170.270.10">
    <property type="entry name" value="SET domain"/>
    <property type="match status" value="1"/>
</dbReference>
<protein>
    <recommendedName>
        <fullName evidence="2">Post-SET domain-containing protein</fullName>
    </recommendedName>
</protein>
<sequence>MFKRLSFEALSCTCAAETGGDFVYTLEELLNEEFLDEAIAVSSDPQRKHFYCEICSLQNDRQQNLGKIKRSKGHLTRKFVKECWSECGCNKKCGNRVFRRGIQVALQWRLRIITVIEYETLDSQDPFSAFSFFSVEQNHILEFGGRKDSTVYIFLLNLQLAFSATRETETMEELTWVKSPSIFIECFVQERHLVYLASVDFMMINGRIQECLLLQDYGIQFDDNYHPFKTFKCKCGSMRCHDKNRKENIMKISESNMYVMVA</sequence>
<dbReference type="AlphaFoldDB" id="A0A4U5QW77"/>
<reference evidence="1" key="1">
    <citation type="submission" date="2018-10" db="EMBL/GenBank/DDBJ databases">
        <title>Population genomic analysis revealed the cold adaptation of white poplar.</title>
        <authorList>
            <person name="Liu Y.-J."/>
        </authorList>
    </citation>
    <scope>NUCLEOTIDE SEQUENCE [LARGE SCALE GENOMIC DNA]</scope>
    <source>
        <strain evidence="1">PAL-ZL1</strain>
    </source>
</reference>
<accession>A0A4U5QW77</accession>
<dbReference type="PANTHER" id="PTHR46450:SF20">
    <property type="entry name" value="DOMAIN PROTEIN, PUTATIVE-RELATED"/>
    <property type="match status" value="1"/>
</dbReference>
<dbReference type="PANTHER" id="PTHR46450">
    <property type="entry name" value="INACTIVE HISTONE-LYSINE N-METHYLTRANSFERASE SUVR1-RELATED"/>
    <property type="match status" value="1"/>
</dbReference>
<proteinExistence type="predicted"/>
<dbReference type="EMBL" id="RCHU01000111">
    <property type="protein sequence ID" value="TKS14769.1"/>
    <property type="molecule type" value="Genomic_DNA"/>
</dbReference>
<evidence type="ECO:0008006" key="2">
    <source>
        <dbReference type="Google" id="ProtNLM"/>
    </source>
</evidence>
<dbReference type="SUPFAM" id="SSF82199">
    <property type="entry name" value="SET domain"/>
    <property type="match status" value="1"/>
</dbReference>